<name>A0A0M4EJA5_DROBS</name>
<dbReference type="Gene3D" id="2.60.40.790">
    <property type="match status" value="1"/>
</dbReference>
<evidence type="ECO:0000313" key="6">
    <source>
        <dbReference type="EMBL" id="ALC44990.1"/>
    </source>
</evidence>
<dbReference type="PANTHER" id="PTHR45640:SF13">
    <property type="entry name" value="HEAT SHOCK PROTEIN 22-RELATED"/>
    <property type="match status" value="1"/>
</dbReference>
<dbReference type="Pfam" id="PF00011">
    <property type="entry name" value="HSP20"/>
    <property type="match status" value="1"/>
</dbReference>
<dbReference type="SUPFAM" id="SSF49764">
    <property type="entry name" value="HSP20-like chaperones"/>
    <property type="match status" value="1"/>
</dbReference>
<dbReference type="GO" id="GO:0005634">
    <property type="term" value="C:nucleus"/>
    <property type="evidence" value="ECO:0007669"/>
    <property type="project" value="TreeGrafter"/>
</dbReference>
<dbReference type="GO" id="GO:0051082">
    <property type="term" value="F:unfolded protein binding"/>
    <property type="evidence" value="ECO:0007669"/>
    <property type="project" value="TreeGrafter"/>
</dbReference>
<dbReference type="EMBL" id="CP012525">
    <property type="protein sequence ID" value="ALC44990.1"/>
    <property type="molecule type" value="Genomic_DNA"/>
</dbReference>
<dbReference type="OMA" id="IARWQER"/>
<dbReference type="GO" id="GO:0005737">
    <property type="term" value="C:cytoplasm"/>
    <property type="evidence" value="ECO:0007669"/>
    <property type="project" value="TreeGrafter"/>
</dbReference>
<evidence type="ECO:0000256" key="1">
    <source>
        <dbReference type="ARBA" id="ARBA00023016"/>
    </source>
</evidence>
<gene>
    <name evidence="6" type="ORF">Dbus_chr3Lg2156</name>
</gene>
<feature type="domain" description="SHSP" evidence="5">
    <location>
        <begin position="45"/>
        <end position="158"/>
    </location>
</feature>
<dbReference type="GO" id="GO:0009408">
    <property type="term" value="P:response to heat"/>
    <property type="evidence" value="ECO:0007669"/>
    <property type="project" value="TreeGrafter"/>
</dbReference>
<dbReference type="PROSITE" id="PS01031">
    <property type="entry name" value="SHSP"/>
    <property type="match status" value="1"/>
</dbReference>
<proteinExistence type="inferred from homology"/>
<dbReference type="AlphaFoldDB" id="A0A0M4EJA5"/>
<dbReference type="InterPro" id="IPR002068">
    <property type="entry name" value="A-crystallin/Hsp20_dom"/>
</dbReference>
<evidence type="ECO:0000259" key="5">
    <source>
        <dbReference type="PROSITE" id="PS01031"/>
    </source>
</evidence>
<dbReference type="OrthoDB" id="1431247at2759"/>
<dbReference type="PRINTS" id="PR00299">
    <property type="entry name" value="ACRYSTALLIN"/>
</dbReference>
<keyword evidence="1" id="KW-0346">Stress response</keyword>
<comment type="similarity">
    <text evidence="2 3">Belongs to the small heat shock protein (HSP20) family.</text>
</comment>
<dbReference type="Proteomes" id="UP000494163">
    <property type="component" value="Chromosome 3L"/>
</dbReference>
<organism evidence="6 7">
    <name type="scientific">Drosophila busckii</name>
    <name type="common">Fruit fly</name>
    <dbReference type="NCBI Taxonomy" id="30019"/>
    <lineage>
        <taxon>Eukaryota</taxon>
        <taxon>Metazoa</taxon>
        <taxon>Ecdysozoa</taxon>
        <taxon>Arthropoda</taxon>
        <taxon>Hexapoda</taxon>
        <taxon>Insecta</taxon>
        <taxon>Pterygota</taxon>
        <taxon>Neoptera</taxon>
        <taxon>Endopterygota</taxon>
        <taxon>Diptera</taxon>
        <taxon>Brachycera</taxon>
        <taxon>Muscomorpha</taxon>
        <taxon>Ephydroidea</taxon>
        <taxon>Drosophilidae</taxon>
        <taxon>Drosophila</taxon>
    </lineage>
</organism>
<reference evidence="6 7" key="1">
    <citation type="submission" date="2015-08" db="EMBL/GenBank/DDBJ databases">
        <title>Ancestral chromatin configuration constrains chromatin evolution on differentiating sex chromosomes in Drosophila.</title>
        <authorList>
            <person name="Zhou Q."/>
            <person name="Bachtrog D."/>
        </authorList>
    </citation>
    <scope>NUCLEOTIDE SEQUENCE [LARGE SCALE GENOMIC DNA]</scope>
    <source>
        <tissue evidence="6">Whole larvae</tissue>
    </source>
</reference>
<dbReference type="GO" id="GO:0042026">
    <property type="term" value="P:protein refolding"/>
    <property type="evidence" value="ECO:0007669"/>
    <property type="project" value="TreeGrafter"/>
</dbReference>
<evidence type="ECO:0000313" key="7">
    <source>
        <dbReference type="Proteomes" id="UP000494163"/>
    </source>
</evidence>
<keyword evidence="7" id="KW-1185">Reference proteome</keyword>
<evidence type="ECO:0000256" key="2">
    <source>
        <dbReference type="PROSITE-ProRule" id="PRU00285"/>
    </source>
</evidence>
<dbReference type="InterPro" id="IPR008978">
    <property type="entry name" value="HSP20-like_chaperone"/>
</dbReference>
<dbReference type="InterPro" id="IPR001436">
    <property type="entry name" value="Alpha-crystallin/sHSP_animal"/>
</dbReference>
<dbReference type="PANTHER" id="PTHR45640">
    <property type="entry name" value="HEAT SHOCK PROTEIN HSP-12.2-RELATED"/>
    <property type="match status" value="1"/>
</dbReference>
<sequence>MRNLPMLLRMAEEMTRMPRLSPFQSFFREPPFWNSIAATPRNWQQIGRWQQQQLTPAASIGKEGYQVCLDVSDYKPNELTVKTINNNVVIEGKSEQQEDPEGGFSSRHFLRRFALPAGYEADKATSSLSSDGVLTINVPNPPAVQEALTERVVPIQQTGPAEVNVKPNPPLDEPDKKQEQQ</sequence>
<dbReference type="CDD" id="cd06526">
    <property type="entry name" value="metazoan_ACD"/>
    <property type="match status" value="1"/>
</dbReference>
<evidence type="ECO:0000256" key="4">
    <source>
        <dbReference type="SAM" id="MobiDB-lite"/>
    </source>
</evidence>
<evidence type="ECO:0000256" key="3">
    <source>
        <dbReference type="RuleBase" id="RU003616"/>
    </source>
</evidence>
<feature type="region of interest" description="Disordered" evidence="4">
    <location>
        <begin position="149"/>
        <end position="181"/>
    </location>
</feature>
<accession>A0A0M4EJA5</accession>
<protein>
    <submittedName>
        <fullName evidence="6">Hsp22</fullName>
    </submittedName>
</protein>
<dbReference type="SMR" id="A0A0M4EJA5"/>
<dbReference type="STRING" id="30019.A0A0M4EJA5"/>